<dbReference type="SUPFAM" id="SSF55729">
    <property type="entry name" value="Acyl-CoA N-acyltransferases (Nat)"/>
    <property type="match status" value="1"/>
</dbReference>
<comment type="similarity">
    <text evidence="1">Belongs to the UPF0039 (ElaA) family.</text>
</comment>
<dbReference type="Pfam" id="PF13673">
    <property type="entry name" value="Acetyltransf_10"/>
    <property type="match status" value="1"/>
</dbReference>
<dbReference type="Gene3D" id="3.40.630.30">
    <property type="match status" value="1"/>
</dbReference>
<protein>
    <recommendedName>
        <fullName evidence="2">Protein ElaA</fullName>
    </recommendedName>
</protein>
<evidence type="ECO:0000259" key="3">
    <source>
        <dbReference type="PROSITE" id="PS51186"/>
    </source>
</evidence>
<accession>A0A2T3KCA1</accession>
<dbReference type="AlphaFoldDB" id="A0A0B7JGL8"/>
<dbReference type="PROSITE" id="PS51186">
    <property type="entry name" value="GNAT"/>
    <property type="match status" value="1"/>
</dbReference>
<dbReference type="GO" id="GO:0016747">
    <property type="term" value="F:acyltransferase activity, transferring groups other than amino-acyl groups"/>
    <property type="evidence" value="ECO:0007669"/>
    <property type="project" value="InterPro"/>
</dbReference>
<dbReference type="FunFam" id="3.40.630.30:FF:000035">
    <property type="entry name" value="GNAT family N-acetyltransferase"/>
    <property type="match status" value="1"/>
</dbReference>
<dbReference type="Proteomes" id="UP000241426">
    <property type="component" value="Unassembled WGS sequence"/>
</dbReference>
<name>A0A0B7JGL8_9GAMM</name>
<evidence type="ECO:0000256" key="1">
    <source>
        <dbReference type="ARBA" id="ARBA00009623"/>
    </source>
</evidence>
<reference evidence="4 5" key="1">
    <citation type="submission" date="2018-01" db="EMBL/GenBank/DDBJ databases">
        <title>Whole genome sequencing of Histamine producing bacteria.</title>
        <authorList>
            <person name="Butler K."/>
        </authorList>
    </citation>
    <scope>NUCLEOTIDE SEQUENCE [LARGE SCALE GENOMIC DNA]</scope>
    <source>
        <strain evidence="4 5">FS-7.2</strain>
    </source>
</reference>
<comment type="caution">
    <text evidence="4">The sequence shown here is derived from an EMBL/GenBank/DDBJ whole genome shotgun (WGS) entry which is preliminary data.</text>
</comment>
<organism evidence="4 5">
    <name type="scientific">Photobacterium kishitanii</name>
    <dbReference type="NCBI Taxonomy" id="318456"/>
    <lineage>
        <taxon>Bacteria</taxon>
        <taxon>Pseudomonadati</taxon>
        <taxon>Pseudomonadota</taxon>
        <taxon>Gammaproteobacteria</taxon>
        <taxon>Vibrionales</taxon>
        <taxon>Vibrionaceae</taxon>
        <taxon>Photobacterium</taxon>
    </lineage>
</organism>
<proteinExistence type="inferred from homology"/>
<dbReference type="EMBL" id="PYNF01000031">
    <property type="protein sequence ID" value="PSU93154.1"/>
    <property type="molecule type" value="Genomic_DNA"/>
</dbReference>
<accession>A0A0B7JGL8</accession>
<gene>
    <name evidence="4" type="ORF">C9J27_21865</name>
</gene>
<dbReference type="InterPro" id="IPR016181">
    <property type="entry name" value="Acyl_CoA_acyltransferase"/>
</dbReference>
<keyword evidence="4" id="KW-0808">Transferase</keyword>
<dbReference type="GeneID" id="29943007"/>
<dbReference type="RefSeq" id="WP_036788770.1">
    <property type="nucleotide sequence ID" value="NZ_JAUZMV010000001.1"/>
</dbReference>
<dbReference type="InterPro" id="IPR000182">
    <property type="entry name" value="GNAT_dom"/>
</dbReference>
<evidence type="ECO:0000313" key="4">
    <source>
        <dbReference type="EMBL" id="PSU93154.1"/>
    </source>
</evidence>
<dbReference type="eggNOG" id="COG2153">
    <property type="taxonomic scope" value="Bacteria"/>
</dbReference>
<feature type="domain" description="N-acetyltransferase" evidence="3">
    <location>
        <begin position="7"/>
        <end position="151"/>
    </location>
</feature>
<evidence type="ECO:0000313" key="5">
    <source>
        <dbReference type="Proteomes" id="UP000241426"/>
    </source>
</evidence>
<sequence>MTTWQCLTFEQLTTHQLYDLLKLRSDVFGVEQNCVYPDLDDHDRAENVFHLLGYVNNELVAYLRLLAPGVTYDNVSIGRVVVTPSQRKSGLGHQLLRQGLAQAEEIWPQQLIEIGAQQYLIEFYRSHGFTQTSEMYLEDGIPHVDMQRLQEPM</sequence>
<dbReference type="CDD" id="cd04301">
    <property type="entry name" value="NAT_SF"/>
    <property type="match status" value="1"/>
</dbReference>
<evidence type="ECO:0000256" key="2">
    <source>
        <dbReference type="ARBA" id="ARBA00072224"/>
    </source>
</evidence>